<accession>E2C995</accession>
<evidence type="ECO:0008006" key="9">
    <source>
        <dbReference type="Google" id="ProtNLM"/>
    </source>
</evidence>
<gene>
    <name evidence="7" type="ORF">EAI_06875</name>
</gene>
<sequence>MRMFSNRLVNIGNSKYVSAPTPPPSHSPSPKMSHIYSNQWDNVWMRPTRMVDKEEDENVLEFIEFPSMPERQPECRAERQRPIPELPPSLPQRTSHHRSSNITESHHFSGHQSTTKVLLLISTVFIVLNLPSYIIRLCVFFLTLAEKETPALLWCLQQLFMLPYYTNFSINFLLYAMYGVAFRSCLRTILRKATKCMRKHHSNRNRFL</sequence>
<protein>
    <recommendedName>
        <fullName evidence="9">G-protein coupled receptors family 1 profile domain-containing protein</fullName>
    </recommendedName>
</protein>
<proteinExistence type="predicted"/>
<dbReference type="EMBL" id="GL453806">
    <property type="protein sequence ID" value="EFN75440.1"/>
    <property type="molecule type" value="Genomic_DNA"/>
</dbReference>
<keyword evidence="6" id="KW-1133">Transmembrane helix</keyword>
<evidence type="ECO:0000256" key="1">
    <source>
        <dbReference type="ARBA" id="ARBA00004141"/>
    </source>
</evidence>
<keyword evidence="6" id="KW-0472">Membrane</keyword>
<feature type="region of interest" description="Disordered" evidence="5">
    <location>
        <begin position="71"/>
        <end position="108"/>
    </location>
</feature>
<dbReference type="InParanoid" id="E2C995"/>
<dbReference type="PANTHER" id="PTHR24243">
    <property type="entry name" value="G-PROTEIN COUPLED RECEPTOR"/>
    <property type="match status" value="1"/>
</dbReference>
<dbReference type="OrthoDB" id="9990906at2759"/>
<keyword evidence="8" id="KW-1185">Reference proteome</keyword>
<evidence type="ECO:0000256" key="4">
    <source>
        <dbReference type="ARBA" id="ARBA00023224"/>
    </source>
</evidence>
<name>E2C995_HARSA</name>
<comment type="subcellular location">
    <subcellularLocation>
        <location evidence="1">Membrane</location>
        <topology evidence="1">Multi-pass membrane protein</topology>
    </subcellularLocation>
</comment>
<keyword evidence="6" id="KW-0812">Transmembrane</keyword>
<evidence type="ECO:0000313" key="7">
    <source>
        <dbReference type="EMBL" id="EFN75440.1"/>
    </source>
</evidence>
<keyword evidence="4" id="KW-0807">Transducer</keyword>
<dbReference type="PANTHER" id="PTHR24243:SF230">
    <property type="entry name" value="G-PROTEIN COUPLED RECEPTORS FAMILY 1 PROFILE DOMAIN-CONTAINING PROTEIN"/>
    <property type="match status" value="1"/>
</dbReference>
<dbReference type="GO" id="GO:0005886">
    <property type="term" value="C:plasma membrane"/>
    <property type="evidence" value="ECO:0007669"/>
    <property type="project" value="TreeGrafter"/>
</dbReference>
<dbReference type="AlphaFoldDB" id="E2C995"/>
<dbReference type="SUPFAM" id="SSF81321">
    <property type="entry name" value="Family A G protein-coupled receptor-like"/>
    <property type="match status" value="1"/>
</dbReference>
<keyword evidence="2" id="KW-0297">G-protein coupled receptor</keyword>
<evidence type="ECO:0000256" key="6">
    <source>
        <dbReference type="SAM" id="Phobius"/>
    </source>
</evidence>
<reference evidence="7 8" key="1">
    <citation type="journal article" date="2010" name="Science">
        <title>Genomic comparison of the ants Camponotus floridanus and Harpegnathos saltator.</title>
        <authorList>
            <person name="Bonasio R."/>
            <person name="Zhang G."/>
            <person name="Ye C."/>
            <person name="Mutti N.S."/>
            <person name="Fang X."/>
            <person name="Qin N."/>
            <person name="Donahue G."/>
            <person name="Yang P."/>
            <person name="Li Q."/>
            <person name="Li C."/>
            <person name="Zhang P."/>
            <person name="Huang Z."/>
            <person name="Berger S.L."/>
            <person name="Reinberg D."/>
            <person name="Wang J."/>
            <person name="Liebig J."/>
        </authorList>
    </citation>
    <scope>NUCLEOTIDE SEQUENCE [LARGE SCALE GENOMIC DNA]</scope>
    <source>
        <strain evidence="7 8">R22 G/1</strain>
    </source>
</reference>
<evidence type="ECO:0000313" key="8">
    <source>
        <dbReference type="Proteomes" id="UP000008237"/>
    </source>
</evidence>
<dbReference type="Gene3D" id="1.20.1070.10">
    <property type="entry name" value="Rhodopsin 7-helix transmembrane proteins"/>
    <property type="match status" value="1"/>
</dbReference>
<feature type="compositionally biased region" description="Basic and acidic residues" evidence="5">
    <location>
        <begin position="71"/>
        <end position="82"/>
    </location>
</feature>
<feature type="transmembrane region" description="Helical" evidence="6">
    <location>
        <begin position="162"/>
        <end position="182"/>
    </location>
</feature>
<keyword evidence="3" id="KW-0675">Receptor</keyword>
<feature type="transmembrane region" description="Helical" evidence="6">
    <location>
        <begin position="117"/>
        <end position="142"/>
    </location>
</feature>
<evidence type="ECO:0000256" key="3">
    <source>
        <dbReference type="ARBA" id="ARBA00023170"/>
    </source>
</evidence>
<organism evidence="8">
    <name type="scientific">Harpegnathos saltator</name>
    <name type="common">Jerdon's jumping ant</name>
    <dbReference type="NCBI Taxonomy" id="610380"/>
    <lineage>
        <taxon>Eukaryota</taxon>
        <taxon>Metazoa</taxon>
        <taxon>Ecdysozoa</taxon>
        <taxon>Arthropoda</taxon>
        <taxon>Hexapoda</taxon>
        <taxon>Insecta</taxon>
        <taxon>Pterygota</taxon>
        <taxon>Neoptera</taxon>
        <taxon>Endopterygota</taxon>
        <taxon>Hymenoptera</taxon>
        <taxon>Apocrita</taxon>
        <taxon>Aculeata</taxon>
        <taxon>Formicoidea</taxon>
        <taxon>Formicidae</taxon>
        <taxon>Ponerinae</taxon>
        <taxon>Ponerini</taxon>
        <taxon>Harpegnathos</taxon>
    </lineage>
</organism>
<dbReference type="GO" id="GO:0004930">
    <property type="term" value="F:G protein-coupled receptor activity"/>
    <property type="evidence" value="ECO:0007669"/>
    <property type="project" value="UniProtKB-KW"/>
</dbReference>
<dbReference type="Proteomes" id="UP000008237">
    <property type="component" value="Unassembled WGS sequence"/>
</dbReference>
<evidence type="ECO:0000256" key="2">
    <source>
        <dbReference type="ARBA" id="ARBA00023040"/>
    </source>
</evidence>
<evidence type="ECO:0000256" key="5">
    <source>
        <dbReference type="SAM" id="MobiDB-lite"/>
    </source>
</evidence>